<reference evidence="2 3" key="1">
    <citation type="submission" date="2019-04" db="EMBL/GenBank/DDBJ databases">
        <title>Shimia ponticola sp. nov., isolated from seawater.</title>
        <authorList>
            <person name="Kim Y.-O."/>
            <person name="Yoon J.-H."/>
        </authorList>
    </citation>
    <scope>NUCLEOTIDE SEQUENCE [LARGE SCALE GENOMIC DNA]</scope>
    <source>
        <strain evidence="2 3">MYP11</strain>
    </source>
</reference>
<dbReference type="Proteomes" id="UP000306602">
    <property type="component" value="Unassembled WGS sequence"/>
</dbReference>
<evidence type="ECO:0000313" key="3">
    <source>
        <dbReference type="Proteomes" id="UP000306602"/>
    </source>
</evidence>
<name>A0A4S4NL59_9RHOB</name>
<proteinExistence type="predicted"/>
<organism evidence="2 3">
    <name type="scientific">Aliishimia ponticola</name>
    <dbReference type="NCBI Taxonomy" id="2499833"/>
    <lineage>
        <taxon>Bacteria</taxon>
        <taxon>Pseudomonadati</taxon>
        <taxon>Pseudomonadota</taxon>
        <taxon>Alphaproteobacteria</taxon>
        <taxon>Rhodobacterales</taxon>
        <taxon>Paracoccaceae</taxon>
        <taxon>Aliishimia</taxon>
    </lineage>
</organism>
<feature type="signal peptide" evidence="1">
    <location>
        <begin position="1"/>
        <end position="24"/>
    </location>
</feature>
<comment type="caution">
    <text evidence="2">The sequence shown here is derived from an EMBL/GenBank/DDBJ whole genome shotgun (WGS) entry which is preliminary data.</text>
</comment>
<gene>
    <name evidence="2" type="ORF">E4Z66_05645</name>
</gene>
<evidence type="ECO:0000313" key="2">
    <source>
        <dbReference type="EMBL" id="THH39041.1"/>
    </source>
</evidence>
<dbReference type="RefSeq" id="WP_136461959.1">
    <property type="nucleotide sequence ID" value="NZ_SRKY01000001.1"/>
</dbReference>
<dbReference type="OrthoDB" id="7872837at2"/>
<dbReference type="EMBL" id="SRKY01000001">
    <property type="protein sequence ID" value="THH39041.1"/>
    <property type="molecule type" value="Genomic_DNA"/>
</dbReference>
<sequence>MSCAKVFTTAALLPLLCAAMPAAAMGPRADLDQFAICAGRFSAMATQRPADHTDFAARRGWFAELAEAARPNSVPADYVAQVELEAWAGFMVLLHTETASFNSNIAKGAARARQRGLAECERLIFG</sequence>
<dbReference type="AlphaFoldDB" id="A0A4S4NL59"/>
<keyword evidence="1" id="KW-0732">Signal</keyword>
<keyword evidence="3" id="KW-1185">Reference proteome</keyword>
<accession>A0A4S4NL59</accession>
<feature type="chain" id="PRO_5020928227" evidence="1">
    <location>
        <begin position="25"/>
        <end position="126"/>
    </location>
</feature>
<protein>
    <submittedName>
        <fullName evidence="2">Uncharacterized protein</fullName>
    </submittedName>
</protein>
<evidence type="ECO:0000256" key="1">
    <source>
        <dbReference type="SAM" id="SignalP"/>
    </source>
</evidence>